<dbReference type="Proteomes" id="UP000267096">
    <property type="component" value="Unassembled WGS sequence"/>
</dbReference>
<keyword evidence="1 2" id="KW-0175">Coiled coil</keyword>
<gene>
    <name evidence="5" type="ORF">ASIM_LOCUS13093</name>
</gene>
<evidence type="ECO:0000259" key="4">
    <source>
        <dbReference type="Pfam" id="PF14916"/>
    </source>
</evidence>
<accession>A0A0M3JYX1</accession>
<dbReference type="Pfam" id="PF14916">
    <property type="entry name" value="CCDC92"/>
    <property type="match status" value="1"/>
</dbReference>
<dbReference type="PANTHER" id="PTHR14882:SF1">
    <property type="entry name" value="CCDC92 DOMAIN-CONTAINING PROTEIN"/>
    <property type="match status" value="1"/>
</dbReference>
<feature type="coiled-coil region" evidence="2">
    <location>
        <begin position="86"/>
        <end position="173"/>
    </location>
</feature>
<dbReference type="OrthoDB" id="2155209at2759"/>
<evidence type="ECO:0000313" key="7">
    <source>
        <dbReference type="WBParaSite" id="ASIM_0001366501-mRNA-1"/>
    </source>
</evidence>
<feature type="region of interest" description="Disordered" evidence="3">
    <location>
        <begin position="282"/>
        <end position="317"/>
    </location>
</feature>
<feature type="domain" description="CCDC92/74 N-terminal" evidence="4">
    <location>
        <begin position="51"/>
        <end position="93"/>
    </location>
</feature>
<organism evidence="7">
    <name type="scientific">Anisakis simplex</name>
    <name type="common">Herring worm</name>
    <dbReference type="NCBI Taxonomy" id="6269"/>
    <lineage>
        <taxon>Eukaryota</taxon>
        <taxon>Metazoa</taxon>
        <taxon>Ecdysozoa</taxon>
        <taxon>Nematoda</taxon>
        <taxon>Chromadorea</taxon>
        <taxon>Rhabditida</taxon>
        <taxon>Spirurina</taxon>
        <taxon>Ascaridomorpha</taxon>
        <taxon>Ascaridoidea</taxon>
        <taxon>Anisakidae</taxon>
        <taxon>Anisakis</taxon>
        <taxon>Anisakis simplex complex</taxon>
    </lineage>
</organism>
<dbReference type="EMBL" id="UYRR01031311">
    <property type="protein sequence ID" value="VDK48916.1"/>
    <property type="molecule type" value="Genomic_DNA"/>
</dbReference>
<protein>
    <submittedName>
        <fullName evidence="7">CCDC92 domain-containing protein</fullName>
    </submittedName>
</protein>
<dbReference type="InterPro" id="IPR039496">
    <property type="entry name" value="CCDC92/74_N"/>
</dbReference>
<evidence type="ECO:0000313" key="5">
    <source>
        <dbReference type="EMBL" id="VDK48916.1"/>
    </source>
</evidence>
<name>A0A0M3JYX1_ANISI</name>
<dbReference type="WBParaSite" id="ASIM_0001366501-mRNA-1">
    <property type="protein sequence ID" value="ASIM_0001366501-mRNA-1"/>
    <property type="gene ID" value="ASIM_0001366501"/>
</dbReference>
<reference evidence="5 6" key="2">
    <citation type="submission" date="2018-11" db="EMBL/GenBank/DDBJ databases">
        <authorList>
            <consortium name="Pathogen Informatics"/>
        </authorList>
    </citation>
    <scope>NUCLEOTIDE SEQUENCE [LARGE SCALE GENOMIC DNA]</scope>
</reference>
<dbReference type="PANTHER" id="PTHR14882">
    <property type="entry name" value="COILED-COIL DOMAIN-CONTAINING 74A"/>
    <property type="match status" value="1"/>
</dbReference>
<dbReference type="AlphaFoldDB" id="A0A0M3JYX1"/>
<evidence type="ECO:0000313" key="6">
    <source>
        <dbReference type="Proteomes" id="UP000267096"/>
    </source>
</evidence>
<keyword evidence="6" id="KW-1185">Reference proteome</keyword>
<feature type="compositionally biased region" description="Polar residues" evidence="3">
    <location>
        <begin position="285"/>
        <end position="299"/>
    </location>
</feature>
<dbReference type="InterPro" id="IPR040370">
    <property type="entry name" value="CCDC74A/CCDC74B/CCDC92"/>
</dbReference>
<proteinExistence type="predicted"/>
<evidence type="ECO:0000256" key="1">
    <source>
        <dbReference type="ARBA" id="ARBA00023054"/>
    </source>
</evidence>
<feature type="compositionally biased region" description="Low complexity" evidence="3">
    <location>
        <begin position="305"/>
        <end position="317"/>
    </location>
</feature>
<evidence type="ECO:0000256" key="2">
    <source>
        <dbReference type="SAM" id="Coils"/>
    </source>
</evidence>
<evidence type="ECO:0000256" key="3">
    <source>
        <dbReference type="SAM" id="MobiDB-lite"/>
    </source>
</evidence>
<sequence>MKRRYCRRRQFQGNNTTSCDIQCLIEEICKNRISAAIEERDDLWRRHEKAQIAFLQKENASMLTGLHTEIERLHHELRDAHRQLYVEEKDTETSQLEEENAILRQRLAETERSNEELSRKLDETHRQSLLMEQQLTNAINIFKNQLAYQGNKIRQLTEEVRERTATISQLMTELRFGSASDLACNRNHCIVHANSNANVDYSFYVTKSNQRRVSSSDPSDNNVVSKCHLVRSVSVTYPGGRPNVITQRYKHPPGNPRSHHLPCLYSRWQSFSVGGCNNIEKPRKFNSTPIERMSLTRSLNESDRASTSNAESSTSNK</sequence>
<reference evidence="7" key="1">
    <citation type="submission" date="2016-04" db="UniProtKB">
        <authorList>
            <consortium name="WormBaseParasite"/>
        </authorList>
    </citation>
    <scope>IDENTIFICATION</scope>
</reference>